<dbReference type="GO" id="GO:0016020">
    <property type="term" value="C:membrane"/>
    <property type="evidence" value="ECO:0007669"/>
    <property type="project" value="InterPro"/>
</dbReference>
<evidence type="ECO:0000256" key="2">
    <source>
        <dbReference type="SAM" id="Phobius"/>
    </source>
</evidence>
<keyword evidence="3" id="KW-0732">Signal</keyword>
<feature type="domain" description="MAM" evidence="4">
    <location>
        <begin position="26"/>
        <end position="191"/>
    </location>
</feature>
<dbReference type="InterPro" id="IPR013320">
    <property type="entry name" value="ConA-like_dom_sf"/>
</dbReference>
<protein>
    <recommendedName>
        <fullName evidence="4">MAM domain-containing protein</fullName>
    </recommendedName>
</protein>
<evidence type="ECO:0000256" key="3">
    <source>
        <dbReference type="SAM" id="SignalP"/>
    </source>
</evidence>
<dbReference type="Gene3D" id="2.60.120.200">
    <property type="match status" value="1"/>
</dbReference>
<dbReference type="SMART" id="SM00137">
    <property type="entry name" value="MAM"/>
    <property type="match status" value="1"/>
</dbReference>
<dbReference type="GeneID" id="119745500"/>
<dbReference type="Pfam" id="PF00629">
    <property type="entry name" value="MAM"/>
    <property type="match status" value="1"/>
</dbReference>
<keyword evidence="2" id="KW-0812">Transmembrane</keyword>
<proteinExistence type="predicted"/>
<evidence type="ECO:0000313" key="6">
    <source>
        <dbReference type="Proteomes" id="UP000887568"/>
    </source>
</evidence>
<sequence>MGFKCLILVRIGFIWLAFRKATASFEICDFETDEDALCGYTQDADDDFDWSLRQGGTPTSNTGPAYDHTLGVNSTGHYMYIEASGPGNWDIARLSSPISGPSPGFCLRFYYHMHGEDTGRLSVRLRSDGALASEALWTRKGSQGDEWMEAAVDGSSPSEFQVVFEAKRGEGFKSDIAIDDVSLALGFTCGGTVIVTPSTSEPVTSDDEPIASPSTKTLEPINGQQPSVTKQQGIEVSNQPARGVTSSPLEPIDSQLIIVVLVAGLSFWGVVLAVLAAVIYKTRQSRRCKKGNVTYDVVDDPTSQEEIVMATEGTHEQSNA</sequence>
<dbReference type="InterPro" id="IPR051560">
    <property type="entry name" value="MAM_domain-containing"/>
</dbReference>
<evidence type="ECO:0000259" key="4">
    <source>
        <dbReference type="PROSITE" id="PS50060"/>
    </source>
</evidence>
<dbReference type="PANTHER" id="PTHR23282">
    <property type="entry name" value="APICAL ENDOSOMAL GLYCOPROTEIN PRECURSOR"/>
    <property type="match status" value="1"/>
</dbReference>
<feature type="chain" id="PRO_5038000714" description="MAM domain-containing protein" evidence="3">
    <location>
        <begin position="25"/>
        <end position="320"/>
    </location>
</feature>
<dbReference type="InterPro" id="IPR000998">
    <property type="entry name" value="MAM_dom"/>
</dbReference>
<evidence type="ECO:0000256" key="1">
    <source>
        <dbReference type="SAM" id="MobiDB-lite"/>
    </source>
</evidence>
<dbReference type="PANTHER" id="PTHR23282:SF101">
    <property type="entry name" value="MAM DOMAIN-CONTAINING PROTEIN"/>
    <property type="match status" value="1"/>
</dbReference>
<keyword evidence="2" id="KW-1133">Transmembrane helix</keyword>
<dbReference type="AlphaFoldDB" id="A0A914BNE0"/>
<organism evidence="5 6">
    <name type="scientific">Patiria miniata</name>
    <name type="common">Bat star</name>
    <name type="synonym">Asterina miniata</name>
    <dbReference type="NCBI Taxonomy" id="46514"/>
    <lineage>
        <taxon>Eukaryota</taxon>
        <taxon>Metazoa</taxon>
        <taxon>Echinodermata</taxon>
        <taxon>Eleutherozoa</taxon>
        <taxon>Asterozoa</taxon>
        <taxon>Asteroidea</taxon>
        <taxon>Valvatacea</taxon>
        <taxon>Valvatida</taxon>
        <taxon>Asterinidae</taxon>
        <taxon>Patiria</taxon>
    </lineage>
</organism>
<dbReference type="OMA" id="HAWNAAH"/>
<dbReference type="CDD" id="cd06263">
    <property type="entry name" value="MAM"/>
    <property type="match status" value="1"/>
</dbReference>
<dbReference type="Proteomes" id="UP000887568">
    <property type="component" value="Unplaced"/>
</dbReference>
<feature type="compositionally biased region" description="Polar residues" evidence="1">
    <location>
        <begin position="212"/>
        <end position="242"/>
    </location>
</feature>
<keyword evidence="2" id="KW-0472">Membrane</keyword>
<dbReference type="PRINTS" id="PR00020">
    <property type="entry name" value="MAMDOMAIN"/>
</dbReference>
<dbReference type="SUPFAM" id="SSF49899">
    <property type="entry name" value="Concanavalin A-like lectins/glucanases"/>
    <property type="match status" value="1"/>
</dbReference>
<dbReference type="OrthoDB" id="412155at2759"/>
<evidence type="ECO:0000313" key="5">
    <source>
        <dbReference type="EnsemblMetazoa" id="XP_038077803.1"/>
    </source>
</evidence>
<keyword evidence="6" id="KW-1185">Reference proteome</keyword>
<accession>A0A914BNE0</accession>
<reference evidence="5" key="1">
    <citation type="submission" date="2022-11" db="UniProtKB">
        <authorList>
            <consortium name="EnsemblMetazoa"/>
        </authorList>
    </citation>
    <scope>IDENTIFICATION</scope>
</reference>
<feature type="transmembrane region" description="Helical" evidence="2">
    <location>
        <begin position="256"/>
        <end position="280"/>
    </location>
</feature>
<dbReference type="RefSeq" id="XP_038077803.1">
    <property type="nucleotide sequence ID" value="XM_038221875.1"/>
</dbReference>
<dbReference type="PROSITE" id="PS50060">
    <property type="entry name" value="MAM_2"/>
    <property type="match status" value="1"/>
</dbReference>
<feature type="signal peptide" evidence="3">
    <location>
        <begin position="1"/>
        <end position="24"/>
    </location>
</feature>
<dbReference type="EnsemblMetazoa" id="XM_038221875.1">
    <property type="protein sequence ID" value="XP_038077803.1"/>
    <property type="gene ID" value="LOC119745500"/>
</dbReference>
<name>A0A914BNE0_PATMI</name>
<feature type="region of interest" description="Disordered" evidence="1">
    <location>
        <begin position="198"/>
        <end position="242"/>
    </location>
</feature>